<gene>
    <name evidence="1" type="ORF">MLD38_038966</name>
</gene>
<sequence>MDNSRSRQNDHLGVNKIGKNIRKSPIHQPTNSCSSSGSSLTNVSDGNNNSGNAPRQQPQPQVYNISKNDFRSIVQQLTGSPARDRDPLPRPPNNLPKSHSTRLQKIRPPPLTPMNRPHMPPQAAIPAAPPPVPYDNSGFVRSHPYGQPSPRNFQTISPGVLPFVGNTNESPISAYMRYLQAPLVEPTPNGDQRPPQPSQQPILPPSVGLLPGPHPSMLPSPRMNGPMPTPPFPNLPSPQMNGGPVPALLPSPTSQFLLPSPSSYLNLQSPRSPYPLLSPGFQFPSPLTSNFSFSSMTQPGILGPGPLPPPSPGFFPLSPSGFFAMPSPRWRSQ</sequence>
<protein>
    <submittedName>
        <fullName evidence="1">Uncharacterized protein</fullName>
    </submittedName>
</protein>
<reference evidence="2" key="1">
    <citation type="journal article" date="2023" name="Front. Plant Sci.">
        <title>Chromosomal-level genome assembly of Melastoma candidum provides insights into trichome evolution.</title>
        <authorList>
            <person name="Zhong Y."/>
            <person name="Wu W."/>
            <person name="Sun C."/>
            <person name="Zou P."/>
            <person name="Liu Y."/>
            <person name="Dai S."/>
            <person name="Zhou R."/>
        </authorList>
    </citation>
    <scope>NUCLEOTIDE SEQUENCE [LARGE SCALE GENOMIC DNA]</scope>
</reference>
<keyword evidence="2" id="KW-1185">Reference proteome</keyword>
<accession>A0ACB9L1F8</accession>
<organism evidence="1 2">
    <name type="scientific">Melastoma candidum</name>
    <dbReference type="NCBI Taxonomy" id="119954"/>
    <lineage>
        <taxon>Eukaryota</taxon>
        <taxon>Viridiplantae</taxon>
        <taxon>Streptophyta</taxon>
        <taxon>Embryophyta</taxon>
        <taxon>Tracheophyta</taxon>
        <taxon>Spermatophyta</taxon>
        <taxon>Magnoliopsida</taxon>
        <taxon>eudicotyledons</taxon>
        <taxon>Gunneridae</taxon>
        <taxon>Pentapetalae</taxon>
        <taxon>rosids</taxon>
        <taxon>malvids</taxon>
        <taxon>Myrtales</taxon>
        <taxon>Melastomataceae</taxon>
        <taxon>Melastomatoideae</taxon>
        <taxon>Melastomateae</taxon>
        <taxon>Melastoma</taxon>
    </lineage>
</organism>
<dbReference type="EMBL" id="CM042891">
    <property type="protein sequence ID" value="KAI4303320.1"/>
    <property type="molecule type" value="Genomic_DNA"/>
</dbReference>
<evidence type="ECO:0000313" key="1">
    <source>
        <dbReference type="EMBL" id="KAI4303320.1"/>
    </source>
</evidence>
<name>A0ACB9L1F8_9MYRT</name>
<evidence type="ECO:0000313" key="2">
    <source>
        <dbReference type="Proteomes" id="UP001057402"/>
    </source>
</evidence>
<comment type="caution">
    <text evidence="1">The sequence shown here is derived from an EMBL/GenBank/DDBJ whole genome shotgun (WGS) entry which is preliminary data.</text>
</comment>
<dbReference type="Proteomes" id="UP001057402">
    <property type="component" value="Chromosome 12"/>
</dbReference>
<proteinExistence type="predicted"/>